<protein>
    <submittedName>
        <fullName evidence="1">WG containing repeat-containing protein</fullName>
    </submittedName>
</protein>
<evidence type="ECO:0000313" key="3">
    <source>
        <dbReference type="Proteomes" id="UP000199426"/>
    </source>
</evidence>
<reference evidence="1 3" key="1">
    <citation type="submission" date="2016-10" db="EMBL/GenBank/DDBJ databases">
        <authorList>
            <person name="Varghese N."/>
            <person name="Submissions S."/>
        </authorList>
    </citation>
    <scope>NUCLEOTIDE SEQUENCE [LARGE SCALE GENOMIC DNA]</scope>
    <source>
        <strain evidence="1 3">DSM 19299</strain>
    </source>
</reference>
<dbReference type="AlphaFoldDB" id="A0A2X2VS35"/>
<dbReference type="EMBL" id="UAWB01000002">
    <property type="protein sequence ID" value="SQB28093.1"/>
    <property type="molecule type" value="Genomic_DNA"/>
</dbReference>
<keyword evidence="3" id="KW-1185">Reference proteome</keyword>
<dbReference type="RefSeq" id="WP_089737113.1">
    <property type="nucleotide sequence ID" value="NZ_FNEG01000004.1"/>
</dbReference>
<dbReference type="Pfam" id="PF14903">
    <property type="entry name" value="WG_beta_rep"/>
    <property type="match status" value="3"/>
</dbReference>
<name>A0A2X2VS35_CHRJE</name>
<accession>A0A2X2VS35</accession>
<dbReference type="OrthoDB" id="5464673at2"/>
<evidence type="ECO:0000313" key="2">
    <source>
        <dbReference type="EMBL" id="SQB28093.1"/>
    </source>
</evidence>
<reference evidence="2 4" key="2">
    <citation type="submission" date="2018-06" db="EMBL/GenBank/DDBJ databases">
        <authorList>
            <consortium name="Pathogen Informatics"/>
            <person name="Doyle S."/>
        </authorList>
    </citation>
    <scope>NUCLEOTIDE SEQUENCE [LARGE SCALE GENOMIC DNA]</scope>
    <source>
        <strain evidence="2 4">NCTC13492</strain>
    </source>
</reference>
<proteinExistence type="predicted"/>
<dbReference type="PANTHER" id="PTHR37841">
    <property type="entry name" value="GLR2918 PROTEIN"/>
    <property type="match status" value="1"/>
</dbReference>
<gene>
    <name evidence="2" type="ORF">NCTC13492_01676</name>
    <name evidence="1" type="ORF">SAMN05421542_2860</name>
</gene>
<evidence type="ECO:0000313" key="4">
    <source>
        <dbReference type="Proteomes" id="UP000251670"/>
    </source>
</evidence>
<dbReference type="EMBL" id="FNEG01000004">
    <property type="protein sequence ID" value="SDJ16273.1"/>
    <property type="molecule type" value="Genomic_DNA"/>
</dbReference>
<dbReference type="STRING" id="445960.SAMN05421542_2860"/>
<dbReference type="PANTHER" id="PTHR37841:SF1">
    <property type="entry name" value="DUF3298 DOMAIN-CONTAINING PROTEIN"/>
    <property type="match status" value="1"/>
</dbReference>
<organism evidence="2 4">
    <name type="scientific">Chryseobacterium jejuense</name>
    <dbReference type="NCBI Taxonomy" id="445960"/>
    <lineage>
        <taxon>Bacteria</taxon>
        <taxon>Pseudomonadati</taxon>
        <taxon>Bacteroidota</taxon>
        <taxon>Flavobacteriia</taxon>
        <taxon>Flavobacteriales</taxon>
        <taxon>Weeksellaceae</taxon>
        <taxon>Chryseobacterium group</taxon>
        <taxon>Chryseobacterium</taxon>
    </lineage>
</organism>
<sequence>MKKTILSILLSVPCLWVNAQKYNELYPQKKANGYIGYYLSDGTNVIPPQFCSATYNTDGYYLVSKAEHEYNEAGRRKEEHIPGTEKYGILNSKGEWVIGLDNTYSSIGISSGFIKVTKNDLSGIVNDKNEILIPIEYEQLDPMYSTLISAKKNGKEGIIDIQNKTLVPFLYDTIYGFHFMNDKNQFYSIVRIGDQYGVVDKNGKYVIKLSDVELVSLTDTTVIIRKNGLFGLSDFQMKTIIPLEYNDAYLYGQELFFQKDNVNYYFSPIGKLLRKEKAGSEKENGLKD</sequence>
<dbReference type="Proteomes" id="UP000199426">
    <property type="component" value="Unassembled WGS sequence"/>
</dbReference>
<evidence type="ECO:0000313" key="1">
    <source>
        <dbReference type="EMBL" id="SDJ16273.1"/>
    </source>
</evidence>
<dbReference type="Proteomes" id="UP000251670">
    <property type="component" value="Unassembled WGS sequence"/>
</dbReference>
<dbReference type="InterPro" id="IPR032774">
    <property type="entry name" value="WG_beta_rep"/>
</dbReference>